<keyword evidence="10" id="KW-1185">Reference proteome</keyword>
<dbReference type="PANTHER" id="PTHR43227">
    <property type="entry name" value="BLL4140 PROTEIN"/>
    <property type="match status" value="1"/>
</dbReference>
<gene>
    <name evidence="9" type="ORF">EBO34_15695</name>
</gene>
<evidence type="ECO:0000256" key="5">
    <source>
        <dbReference type="ARBA" id="ARBA00022989"/>
    </source>
</evidence>
<evidence type="ECO:0000256" key="1">
    <source>
        <dbReference type="ARBA" id="ARBA00004651"/>
    </source>
</evidence>
<comment type="subcellular location">
    <subcellularLocation>
        <location evidence="1 7">Cell membrane</location>
        <topology evidence="1 7">Multi-pass membrane protein</topology>
    </subcellularLocation>
</comment>
<evidence type="ECO:0000256" key="7">
    <source>
        <dbReference type="RuleBase" id="RU363032"/>
    </source>
</evidence>
<accession>A0A3M7TPQ5</accession>
<dbReference type="PROSITE" id="PS50928">
    <property type="entry name" value="ABC_TM1"/>
    <property type="match status" value="1"/>
</dbReference>
<dbReference type="GO" id="GO:0055085">
    <property type="term" value="P:transmembrane transport"/>
    <property type="evidence" value="ECO:0007669"/>
    <property type="project" value="InterPro"/>
</dbReference>
<keyword evidence="3" id="KW-1003">Cell membrane</keyword>
<comment type="similarity">
    <text evidence="7">Belongs to the binding-protein-dependent transport system permease family.</text>
</comment>
<feature type="transmembrane region" description="Helical" evidence="7">
    <location>
        <begin position="6"/>
        <end position="27"/>
    </location>
</feature>
<keyword evidence="4 7" id="KW-0812">Transmembrane</keyword>
<dbReference type="EMBL" id="RHIB01000003">
    <property type="protein sequence ID" value="RNA66659.1"/>
    <property type="molecule type" value="Genomic_DNA"/>
</dbReference>
<organism evidence="9 10">
    <name type="scientific">Alteribacter keqinensis</name>
    <dbReference type="NCBI Taxonomy" id="2483800"/>
    <lineage>
        <taxon>Bacteria</taxon>
        <taxon>Bacillati</taxon>
        <taxon>Bacillota</taxon>
        <taxon>Bacilli</taxon>
        <taxon>Bacillales</taxon>
        <taxon>Bacillaceae</taxon>
        <taxon>Alteribacter</taxon>
    </lineage>
</organism>
<dbReference type="GO" id="GO:0005886">
    <property type="term" value="C:plasma membrane"/>
    <property type="evidence" value="ECO:0007669"/>
    <property type="project" value="UniProtKB-SubCell"/>
</dbReference>
<name>A0A3M7TPQ5_9BACI</name>
<keyword evidence="2 7" id="KW-0813">Transport</keyword>
<evidence type="ECO:0000313" key="9">
    <source>
        <dbReference type="EMBL" id="RNA66659.1"/>
    </source>
</evidence>
<dbReference type="Gene3D" id="1.10.3720.10">
    <property type="entry name" value="MetI-like"/>
    <property type="match status" value="1"/>
</dbReference>
<evidence type="ECO:0000259" key="8">
    <source>
        <dbReference type="PROSITE" id="PS50928"/>
    </source>
</evidence>
<protein>
    <submittedName>
        <fullName evidence="9">Sugar ABC transporter permease</fullName>
    </submittedName>
</protein>
<dbReference type="OrthoDB" id="9783714at2"/>
<feature type="transmembrane region" description="Helical" evidence="7">
    <location>
        <begin position="105"/>
        <end position="125"/>
    </location>
</feature>
<feature type="transmembrane region" description="Helical" evidence="7">
    <location>
        <begin position="262"/>
        <end position="286"/>
    </location>
</feature>
<dbReference type="CDD" id="cd06261">
    <property type="entry name" value="TM_PBP2"/>
    <property type="match status" value="1"/>
</dbReference>
<proteinExistence type="inferred from homology"/>
<dbReference type="SUPFAM" id="SSF161098">
    <property type="entry name" value="MetI-like"/>
    <property type="match status" value="1"/>
</dbReference>
<sequence>MNNRWLPWFLLAPALILILTLTIYPLFNTFYLSFRQYDMYSLMTGVSSWVGLSNYTETLTDPFFWTVTRNTVVFGLACVFGTMIAGLLVALLLNTKFKGSRILGIVILIPWVFPAVAGGIVWRWMFNDQYGVANYLLTQIGLTQFDGFAWFNTPWTAFTVIFFMIVWQSFPFIAVSLLAGFQTIPDTLYEAAEIDGANAWHKVTKITLPMLKPLLLILFILSTIWDFKIFDQIYVMTEGGPARGTYVLALYSWSEAFNSLNFGMASTIAMLMFVLLMFFIVIYIYFLREEKGGKPA</sequence>
<keyword evidence="5 7" id="KW-1133">Transmembrane helix</keyword>
<dbReference type="InterPro" id="IPR050809">
    <property type="entry name" value="UgpAE/MalFG_permease"/>
</dbReference>
<feature type="transmembrane region" description="Helical" evidence="7">
    <location>
        <begin position="155"/>
        <end position="179"/>
    </location>
</feature>
<evidence type="ECO:0000256" key="4">
    <source>
        <dbReference type="ARBA" id="ARBA00022692"/>
    </source>
</evidence>
<dbReference type="SUPFAM" id="SSF160964">
    <property type="entry name" value="MalF N-terminal region-like"/>
    <property type="match status" value="1"/>
</dbReference>
<dbReference type="Pfam" id="PF00528">
    <property type="entry name" value="BPD_transp_1"/>
    <property type="match status" value="1"/>
</dbReference>
<dbReference type="RefSeq" id="WP_122900322.1">
    <property type="nucleotide sequence ID" value="NZ_RHIB01000003.1"/>
</dbReference>
<dbReference type="AlphaFoldDB" id="A0A3M7TPQ5"/>
<dbReference type="PANTHER" id="PTHR43227:SF8">
    <property type="entry name" value="DIACETYLCHITOBIOSE UPTAKE SYSTEM PERMEASE PROTEIN DASB"/>
    <property type="match status" value="1"/>
</dbReference>
<evidence type="ECO:0000313" key="10">
    <source>
        <dbReference type="Proteomes" id="UP000278746"/>
    </source>
</evidence>
<comment type="caution">
    <text evidence="9">The sequence shown here is derived from an EMBL/GenBank/DDBJ whole genome shotgun (WGS) entry which is preliminary data.</text>
</comment>
<keyword evidence="6 7" id="KW-0472">Membrane</keyword>
<reference evidence="9 10" key="1">
    <citation type="submission" date="2018-10" db="EMBL/GenBank/DDBJ databases">
        <title>Bacillus Keqinensis sp. nov., a moderately halophilic bacterium isolated from a saline-alkaline lake.</title>
        <authorList>
            <person name="Wang H."/>
        </authorList>
    </citation>
    <scope>NUCLEOTIDE SEQUENCE [LARGE SCALE GENOMIC DNA]</scope>
    <source>
        <strain evidence="9 10">KQ-3</strain>
    </source>
</reference>
<evidence type="ECO:0000256" key="3">
    <source>
        <dbReference type="ARBA" id="ARBA00022475"/>
    </source>
</evidence>
<dbReference type="InterPro" id="IPR035906">
    <property type="entry name" value="MetI-like_sf"/>
</dbReference>
<evidence type="ECO:0000256" key="6">
    <source>
        <dbReference type="ARBA" id="ARBA00023136"/>
    </source>
</evidence>
<dbReference type="Proteomes" id="UP000278746">
    <property type="component" value="Unassembled WGS sequence"/>
</dbReference>
<feature type="transmembrane region" description="Helical" evidence="7">
    <location>
        <begin position="71"/>
        <end position="93"/>
    </location>
</feature>
<feature type="transmembrane region" description="Helical" evidence="7">
    <location>
        <begin position="210"/>
        <end position="227"/>
    </location>
</feature>
<evidence type="ECO:0000256" key="2">
    <source>
        <dbReference type="ARBA" id="ARBA00022448"/>
    </source>
</evidence>
<feature type="domain" description="ABC transmembrane type-1" evidence="8">
    <location>
        <begin position="68"/>
        <end position="283"/>
    </location>
</feature>
<dbReference type="InterPro" id="IPR000515">
    <property type="entry name" value="MetI-like"/>
</dbReference>